<reference evidence="1 2" key="1">
    <citation type="submission" date="2024-04" db="EMBL/GenBank/DDBJ databases">
        <title>Symmetric and asymmetric DNA N6-adenine methylation regulates different biological responses in Mucorales.</title>
        <authorList>
            <consortium name="Lawrence Berkeley National Laboratory"/>
            <person name="Lax C."/>
            <person name="Mondo S.J."/>
            <person name="Osorio-Concepcion M."/>
            <person name="Muszewska A."/>
            <person name="Corrochano-Luque M."/>
            <person name="Gutierrez G."/>
            <person name="Riley R."/>
            <person name="Lipzen A."/>
            <person name="Guo J."/>
            <person name="Hundley H."/>
            <person name="Amirebrahimi M."/>
            <person name="Ng V."/>
            <person name="Lorenzo-Gutierrez D."/>
            <person name="Binder U."/>
            <person name="Yang J."/>
            <person name="Song Y."/>
            <person name="Canovas D."/>
            <person name="Navarro E."/>
            <person name="Freitag M."/>
            <person name="Gabaldon T."/>
            <person name="Grigoriev I.V."/>
            <person name="Corrochano L.M."/>
            <person name="Nicolas F.E."/>
            <person name="Garre V."/>
        </authorList>
    </citation>
    <scope>NUCLEOTIDE SEQUENCE [LARGE SCALE GENOMIC DNA]</scope>
    <source>
        <strain evidence="1 2">L51</strain>
    </source>
</reference>
<proteinExistence type="predicted"/>
<keyword evidence="2" id="KW-1185">Reference proteome</keyword>
<organism evidence="1 2">
    <name type="scientific">Phycomyces blakesleeanus</name>
    <dbReference type="NCBI Taxonomy" id="4837"/>
    <lineage>
        <taxon>Eukaryota</taxon>
        <taxon>Fungi</taxon>
        <taxon>Fungi incertae sedis</taxon>
        <taxon>Mucoromycota</taxon>
        <taxon>Mucoromycotina</taxon>
        <taxon>Mucoromycetes</taxon>
        <taxon>Mucorales</taxon>
        <taxon>Phycomycetaceae</taxon>
        <taxon>Phycomyces</taxon>
    </lineage>
</organism>
<accession>A0ABR3APH1</accession>
<comment type="caution">
    <text evidence="1">The sequence shown here is derived from an EMBL/GenBank/DDBJ whole genome shotgun (WGS) entry which is preliminary data.</text>
</comment>
<dbReference type="Proteomes" id="UP001448207">
    <property type="component" value="Unassembled WGS sequence"/>
</dbReference>
<name>A0ABR3APH1_PHYBL</name>
<evidence type="ECO:0000313" key="2">
    <source>
        <dbReference type="Proteomes" id="UP001448207"/>
    </source>
</evidence>
<evidence type="ECO:0000313" key="1">
    <source>
        <dbReference type="EMBL" id="KAL0078396.1"/>
    </source>
</evidence>
<sequence length="160" mass="17987">MDPVPMSAYASDISNALHKAPLSAFALRETLYDAGYSKVFVPVAYYDANFMEITIRYLLFQLYIANNGETELGRLKREVYSTDQSKFDRVLLKVGKKSISPGLIEFSGEINDRTSSRKKNSKYIENLYSSMIKVMNGAKANRMFCMGCYGNTASYVSSLC</sequence>
<gene>
    <name evidence="1" type="ORF">J3Q64DRAFT_1839712</name>
</gene>
<dbReference type="EMBL" id="JBCLYO010000025">
    <property type="protein sequence ID" value="KAL0078396.1"/>
    <property type="molecule type" value="Genomic_DNA"/>
</dbReference>
<protein>
    <submittedName>
        <fullName evidence="1">Uncharacterized protein</fullName>
    </submittedName>
</protein>